<keyword evidence="2" id="KW-1015">Disulfide bond</keyword>
<protein>
    <recommendedName>
        <fullName evidence="4">LamG-like jellyroll fold domain-containing protein</fullName>
    </recommendedName>
</protein>
<dbReference type="Pfam" id="PF13385">
    <property type="entry name" value="Laminin_G_3"/>
    <property type="match status" value="1"/>
</dbReference>
<feature type="domain" description="LamG-like jellyroll fold" evidence="4">
    <location>
        <begin position="88"/>
        <end position="247"/>
    </location>
</feature>
<feature type="chain" id="PRO_5012686288" description="LamG-like jellyroll fold domain-containing protein" evidence="3">
    <location>
        <begin position="22"/>
        <end position="258"/>
    </location>
</feature>
<feature type="signal peptide" evidence="3">
    <location>
        <begin position="1"/>
        <end position="21"/>
    </location>
</feature>
<proteinExistence type="predicted"/>
<dbReference type="AlphaFoldDB" id="A0A1V5MFL5"/>
<dbReference type="Proteomes" id="UP000485484">
    <property type="component" value="Unassembled WGS sequence"/>
</dbReference>
<reference evidence="5 6" key="1">
    <citation type="submission" date="2017-02" db="EMBL/GenBank/DDBJ databases">
        <title>Delving into the versatile metabolic prowess of the omnipresent phylum Bacteroidetes.</title>
        <authorList>
            <person name="Nobu M.K."/>
            <person name="Mei R."/>
            <person name="Narihiro T."/>
            <person name="Kuroda K."/>
            <person name="Liu W.-T."/>
        </authorList>
    </citation>
    <scope>NUCLEOTIDE SEQUENCE [LARGE SCALE GENOMIC DNA]</scope>
    <source>
        <strain evidence="5">ADurb.Bin417</strain>
    </source>
</reference>
<accession>A0A1V5MFL5</accession>
<evidence type="ECO:0000313" key="6">
    <source>
        <dbReference type="Proteomes" id="UP000485484"/>
    </source>
</evidence>
<evidence type="ECO:0000313" key="5">
    <source>
        <dbReference type="EMBL" id="OPZ91986.1"/>
    </source>
</evidence>
<comment type="caution">
    <text evidence="5">The sequence shown here is derived from an EMBL/GenBank/DDBJ whole genome shotgun (WGS) entry which is preliminary data.</text>
</comment>
<evidence type="ECO:0000259" key="4">
    <source>
        <dbReference type="SMART" id="SM00560"/>
    </source>
</evidence>
<dbReference type="InterPro" id="IPR006558">
    <property type="entry name" value="LamG-like"/>
</dbReference>
<evidence type="ECO:0000256" key="2">
    <source>
        <dbReference type="ARBA" id="ARBA00023157"/>
    </source>
</evidence>
<dbReference type="Gene3D" id="2.60.120.200">
    <property type="match status" value="1"/>
</dbReference>
<dbReference type="EMBL" id="MWAK01000138">
    <property type="protein sequence ID" value="OPZ91986.1"/>
    <property type="molecule type" value="Genomic_DNA"/>
</dbReference>
<evidence type="ECO:0000256" key="3">
    <source>
        <dbReference type="SAM" id="SignalP"/>
    </source>
</evidence>
<dbReference type="SUPFAM" id="SSF49899">
    <property type="entry name" value="Concanavalin A-like lectins/glucanases"/>
    <property type="match status" value="1"/>
</dbReference>
<evidence type="ECO:0000256" key="1">
    <source>
        <dbReference type="ARBA" id="ARBA00022729"/>
    </source>
</evidence>
<keyword evidence="1 3" id="KW-0732">Signal</keyword>
<sequence>MKRLIPLLALALLALAPAAGAAEPGLVLHYSMEEAVDGVVRDLSGNNNHLKLGPGAALADGQFGKALVLDGKGAILVPDSPSLRSIKNGLTVSLWLRLDTDAIRWTSFVKKDAATEATGKGGGPTAYRPFRGFNLGTNGSSGPTKIKEGAGFLFTVDGVGGRDTVSVPMAKYVEPGRWVHLAATYNTGSRDRGLRLFVNGVLIGDIVMIEMPTDISTETPLTIGRDLTGLVGALDEIRIYDRPLPEAEIKKIFQSAGK</sequence>
<organism evidence="5 6">
    <name type="scientific">candidate division TA06 bacterium ADurb.Bin417</name>
    <dbReference type="NCBI Taxonomy" id="1852828"/>
    <lineage>
        <taxon>Bacteria</taxon>
        <taxon>Bacteria division TA06</taxon>
    </lineage>
</organism>
<name>A0A1V5MFL5_UNCT6</name>
<dbReference type="InterPro" id="IPR013320">
    <property type="entry name" value="ConA-like_dom_sf"/>
</dbReference>
<dbReference type="SMART" id="SM00560">
    <property type="entry name" value="LamGL"/>
    <property type="match status" value="1"/>
</dbReference>
<gene>
    <name evidence="5" type="ORF">BWY73_00958</name>
</gene>